<name>A0A058ZRE3_EUCGR</name>
<evidence type="ECO:0000313" key="7">
    <source>
        <dbReference type="EMBL" id="KCW44368.1"/>
    </source>
</evidence>
<dbReference type="EMBL" id="KK199387">
    <property type="protein sequence ID" value="KCW44368.1"/>
    <property type="molecule type" value="Genomic_DNA"/>
</dbReference>
<organism evidence="7">
    <name type="scientific">Eucalyptus grandis</name>
    <name type="common">Flooded gum</name>
    <dbReference type="NCBI Taxonomy" id="71139"/>
    <lineage>
        <taxon>Eukaryota</taxon>
        <taxon>Viridiplantae</taxon>
        <taxon>Streptophyta</taxon>
        <taxon>Embryophyta</taxon>
        <taxon>Tracheophyta</taxon>
        <taxon>Spermatophyta</taxon>
        <taxon>Magnoliopsida</taxon>
        <taxon>eudicotyledons</taxon>
        <taxon>Gunneridae</taxon>
        <taxon>Pentapetalae</taxon>
        <taxon>rosids</taxon>
        <taxon>malvids</taxon>
        <taxon>Myrtales</taxon>
        <taxon>Myrtaceae</taxon>
        <taxon>Myrtoideae</taxon>
        <taxon>Eucalypteae</taxon>
        <taxon>Eucalyptus</taxon>
    </lineage>
</organism>
<keyword evidence="2 5" id="KW-0812">Transmembrane</keyword>
<protein>
    <recommendedName>
        <fullName evidence="9">Sugar phosphate transporter domain-containing protein</fullName>
    </recommendedName>
</protein>
<dbReference type="GO" id="GO:0015297">
    <property type="term" value="F:antiporter activity"/>
    <property type="evidence" value="ECO:0000318"/>
    <property type="project" value="GO_Central"/>
</dbReference>
<evidence type="ECO:0000313" key="6">
    <source>
        <dbReference type="EMBL" id="KAK2631988.1"/>
    </source>
</evidence>
<evidence type="ECO:0000256" key="2">
    <source>
        <dbReference type="ARBA" id="ARBA00022692"/>
    </source>
</evidence>
<dbReference type="GO" id="GO:0005459">
    <property type="term" value="F:UDP-galactose transmembrane transporter activity"/>
    <property type="evidence" value="ECO:0000318"/>
    <property type="project" value="GO_Central"/>
</dbReference>
<gene>
    <name evidence="7" type="ORF">EUGRSUZ_L02160</name>
</gene>
<accession>A0A058ZRE3</accession>
<evidence type="ECO:0000256" key="3">
    <source>
        <dbReference type="ARBA" id="ARBA00022989"/>
    </source>
</evidence>
<evidence type="ECO:0000256" key="4">
    <source>
        <dbReference type="ARBA" id="ARBA00023136"/>
    </source>
</evidence>
<dbReference type="InterPro" id="IPR050186">
    <property type="entry name" value="TPT_transporter"/>
</dbReference>
<dbReference type="Proteomes" id="UP000030711">
    <property type="component" value="Unassembled WGS sequence"/>
</dbReference>
<dbReference type="AlphaFoldDB" id="A0A058ZRE3"/>
<reference evidence="6" key="4">
    <citation type="submission" date="2023-07" db="EMBL/GenBank/DDBJ databases">
        <authorList>
            <person name="Myburg A.A."/>
            <person name="Grattapaglia D."/>
            <person name="Tuskan G.A."/>
            <person name="Hellsten U."/>
            <person name="Hayes R.D."/>
            <person name="Grimwood J."/>
            <person name="Jenkins J."/>
            <person name="Lindquist E."/>
            <person name="Tice H."/>
            <person name="Bauer D."/>
            <person name="Goodstein D.M."/>
            <person name="Dubchak I."/>
            <person name="Poliakov A."/>
            <person name="Mizrachi E."/>
            <person name="Kullan A.R."/>
            <person name="Hussey S.G."/>
            <person name="Pinard D."/>
            <person name="Van D.M."/>
            <person name="Singh P."/>
            <person name="Van J.I."/>
            <person name="Silva-Junior O.B."/>
            <person name="Togawa R.C."/>
            <person name="Pappas M.R."/>
            <person name="Faria D.A."/>
            <person name="Sansaloni C.P."/>
            <person name="Petroli C.D."/>
            <person name="Yang X."/>
            <person name="Ranjan P."/>
            <person name="Tschaplinski T.J."/>
            <person name="Ye C.Y."/>
            <person name="Li T."/>
            <person name="Sterck L."/>
            <person name="Vanneste K."/>
            <person name="Murat F."/>
            <person name="Soler M."/>
            <person name="Clemente H.S."/>
            <person name="Saidi N."/>
            <person name="Cassan-Wang H."/>
            <person name="Dunand C."/>
            <person name="Hefer C.A."/>
            <person name="Bornberg-Bauer E."/>
            <person name="Kersting A.R."/>
            <person name="Vining K."/>
            <person name="Amarasinghe V."/>
            <person name="Ranik M."/>
            <person name="Naithani S."/>
            <person name="Elser J."/>
            <person name="Boyd A.E."/>
            <person name="Liston A."/>
            <person name="Spatafora J.W."/>
            <person name="Dharmwardhana P."/>
            <person name="Raja R."/>
            <person name="Sullivan C."/>
            <person name="Romanel E."/>
            <person name="Alves-Ferreira M."/>
            <person name="Kulheim C."/>
            <person name="Foley W."/>
            <person name="Carocha V."/>
            <person name="Paiva J."/>
            <person name="Kudrna D."/>
            <person name="Brommonschenkel S.H."/>
            <person name="Pasquali G."/>
            <person name="Byrne M."/>
            <person name="Rigault P."/>
            <person name="Tibbits J."/>
            <person name="Spokevicius A."/>
            <person name="Jones R.C."/>
            <person name="Steane D.A."/>
            <person name="Vaillancourt R.E."/>
            <person name="Potts B.M."/>
            <person name="Joubert F."/>
            <person name="Barry K."/>
            <person name="Pappas G.J."/>
            <person name="Strauss S.H."/>
            <person name="Jaiswal P."/>
            <person name="Grima-Pettenati J."/>
            <person name="Salse J."/>
            <person name="Van D.P."/>
            <person name="Rokhsar D.S."/>
            <person name="Schmutz J."/>
        </authorList>
    </citation>
    <scope>NUCLEOTIDE SEQUENCE</scope>
    <source>
        <tissue evidence="6">Leaf extractions</tissue>
    </source>
</reference>
<dbReference type="GO" id="GO:0016020">
    <property type="term" value="C:membrane"/>
    <property type="evidence" value="ECO:0007669"/>
    <property type="project" value="UniProtKB-SubCell"/>
</dbReference>
<evidence type="ECO:0000256" key="1">
    <source>
        <dbReference type="ARBA" id="ARBA00004141"/>
    </source>
</evidence>
<keyword evidence="3 5" id="KW-1133">Transmembrane helix</keyword>
<dbReference type="OMA" id="AKSFICA"/>
<reference evidence="6" key="2">
    <citation type="journal article" date="2014" name="Nature">
        <title>The genome of Eucalyptus grandis.</title>
        <authorList>
            <person name="Myburg A.A."/>
            <person name="Grattapaglia D."/>
            <person name="Tuskan G.A."/>
            <person name="Hellsten U."/>
            <person name="Hayes R.D."/>
            <person name="Grimwood J."/>
            <person name="Jenkins J."/>
            <person name="Lindquist E."/>
            <person name="Tice H."/>
            <person name="Bauer D."/>
            <person name="Goodstein D.M."/>
            <person name="Dubchak I."/>
            <person name="Poliakov A."/>
            <person name="Mizrachi E."/>
            <person name="Kullan A.R."/>
            <person name="Hussey S.G."/>
            <person name="Pinard D."/>
            <person name="van der Merwe K."/>
            <person name="Singh P."/>
            <person name="van Jaarsveld I."/>
            <person name="Silva-Junior O.B."/>
            <person name="Togawa R.C."/>
            <person name="Pappas M.R."/>
            <person name="Faria D.A."/>
            <person name="Sansaloni C.P."/>
            <person name="Petroli C.D."/>
            <person name="Yang X."/>
            <person name="Ranjan P."/>
            <person name="Tschaplinski T.J."/>
            <person name="Ye C.Y."/>
            <person name="Li T."/>
            <person name="Sterck L."/>
            <person name="Vanneste K."/>
            <person name="Murat F."/>
            <person name="Soler M."/>
            <person name="Clemente H.S."/>
            <person name="Saidi N."/>
            <person name="Cassan-Wang H."/>
            <person name="Dunand C."/>
            <person name="Hefer C.A."/>
            <person name="Bornberg-Bauer E."/>
            <person name="Kersting A.R."/>
            <person name="Vining K."/>
            <person name="Amarasinghe V."/>
            <person name="Ranik M."/>
            <person name="Naithani S."/>
            <person name="Elser J."/>
            <person name="Boyd A.E."/>
            <person name="Liston A."/>
            <person name="Spatafora J.W."/>
            <person name="Dharmwardhana P."/>
            <person name="Raja R."/>
            <person name="Sullivan C."/>
            <person name="Romanel E."/>
            <person name="Alves-Ferreira M."/>
            <person name="Kulheim C."/>
            <person name="Foley W."/>
            <person name="Carocha V."/>
            <person name="Paiva J."/>
            <person name="Kudrna D."/>
            <person name="Brommonschenkel S.H."/>
            <person name="Pasquali G."/>
            <person name="Byrne M."/>
            <person name="Rigault P."/>
            <person name="Tibbits J."/>
            <person name="Spokevicius A."/>
            <person name="Jones R.C."/>
            <person name="Steane D.A."/>
            <person name="Vaillancourt R.E."/>
            <person name="Potts B.M."/>
            <person name="Joubert F."/>
            <person name="Barry K."/>
            <person name="Pappas G.J."/>
            <person name="Strauss S.H."/>
            <person name="Jaiswal P."/>
            <person name="Grima-Pettenati J."/>
            <person name="Salse J."/>
            <person name="Van de Peer Y."/>
            <person name="Rokhsar D.S."/>
            <person name="Schmutz J."/>
        </authorList>
    </citation>
    <scope>NUCLEOTIDE SEQUENCE</scope>
    <source>
        <tissue evidence="6">Leaf extractions</tissue>
    </source>
</reference>
<dbReference type="Gramene" id="KCW44368">
    <property type="protein sequence ID" value="KCW44368"/>
    <property type="gene ID" value="EUGRSUZ_L02160"/>
</dbReference>
<evidence type="ECO:0008006" key="9">
    <source>
        <dbReference type="Google" id="ProtNLM"/>
    </source>
</evidence>
<feature type="transmembrane region" description="Helical" evidence="5">
    <location>
        <begin position="12"/>
        <end position="31"/>
    </location>
</feature>
<dbReference type="GO" id="GO:0005794">
    <property type="term" value="C:Golgi apparatus"/>
    <property type="evidence" value="ECO:0000318"/>
    <property type="project" value="GO_Central"/>
</dbReference>
<keyword evidence="4 5" id="KW-0472">Membrane</keyword>
<comment type="subcellular location">
    <subcellularLocation>
        <location evidence="1">Membrane</location>
        <topology evidence="1">Multi-pass membrane protein</topology>
    </subcellularLocation>
</comment>
<dbReference type="InParanoid" id="A0A058ZRE3"/>
<reference evidence="7" key="1">
    <citation type="submission" date="2013-07" db="EMBL/GenBank/DDBJ databases">
        <title>The genome of Eucalyptus grandis.</title>
        <authorList>
            <person name="Schmutz J."/>
            <person name="Hayes R."/>
            <person name="Myburg A."/>
            <person name="Tuskan G."/>
            <person name="Grattapaglia D."/>
            <person name="Rokhsar D.S."/>
        </authorList>
    </citation>
    <scope>NUCLEOTIDE SEQUENCE</scope>
    <source>
        <tissue evidence="7">Leaf extractions</tissue>
    </source>
</reference>
<dbReference type="PANTHER" id="PTHR11132">
    <property type="entry name" value="SOLUTE CARRIER FAMILY 35"/>
    <property type="match status" value="1"/>
</dbReference>
<dbReference type="EMBL" id="MU848870">
    <property type="protein sequence ID" value="KAK2631988.1"/>
    <property type="molecule type" value="Genomic_DNA"/>
</dbReference>
<dbReference type="GO" id="GO:0055085">
    <property type="term" value="P:transmembrane transport"/>
    <property type="evidence" value="ECO:0000318"/>
    <property type="project" value="GO_Central"/>
</dbReference>
<evidence type="ECO:0000256" key="5">
    <source>
        <dbReference type="SAM" id="Phobius"/>
    </source>
</evidence>
<evidence type="ECO:0000313" key="8">
    <source>
        <dbReference type="Proteomes" id="UP000030711"/>
    </source>
</evidence>
<reference evidence="6" key="3">
    <citation type="submission" date="2023-04" db="EMBL/GenBank/DDBJ databases">
        <title>WGS assembly of Eucalyptus grandis.</title>
        <authorList>
            <person name="Myburg A."/>
            <person name="Grattapaglia D."/>
            <person name="Tuskan G."/>
            <person name="Hellsten U."/>
            <person name="Hayes R."/>
            <person name="Grimwood J."/>
            <person name="Jenkins J."/>
            <person name="Lindquist E."/>
            <person name="Tice H."/>
            <person name="Bauer D."/>
            <person name="Goodstein D."/>
            <person name="Dubchak I."/>
            <person name="Poliakov A."/>
            <person name="Mizrachi E."/>
            <person name="Kullan A."/>
            <person name="Hussey S."/>
            <person name="Pinard D."/>
            <person name="Van D."/>
            <person name="Singh P."/>
            <person name="Van J."/>
            <person name="Silva-Junior O."/>
            <person name="Togawa R."/>
            <person name="Pappas M."/>
            <person name="Faria D."/>
            <person name="Sansaloni C."/>
            <person name="Petroli C."/>
            <person name="Yang X."/>
            <person name="Ranjan P."/>
            <person name="Tschaplinski T."/>
            <person name="Ye C."/>
            <person name="Li T."/>
            <person name="Sterck L."/>
            <person name="Vanneste K."/>
            <person name="Murat F."/>
            <person name="Soler M."/>
            <person name="Clemente H."/>
            <person name="Saidi N."/>
            <person name="Cassan-Wang H."/>
            <person name="Dunand C."/>
            <person name="Hefer C."/>
            <person name="Bornberg-Bauer E."/>
            <person name="Kersting A."/>
            <person name="Vining K."/>
            <person name="Amarasinghe V."/>
            <person name="Ranik M."/>
            <person name="Naithani S."/>
            <person name="Elser J."/>
            <person name="Boyd A."/>
            <person name="Liston A."/>
            <person name="Spatafora J."/>
            <person name="Dharmwardhana P."/>
            <person name="Raja R."/>
            <person name="Sullivan C."/>
            <person name="Romanel E."/>
            <person name="Alves-Ferreira M."/>
            <person name="Kulheim C."/>
            <person name="Foley W."/>
            <person name="Carocha V."/>
            <person name="Paiva J."/>
            <person name="Kudrna D."/>
            <person name="Brommonschenkel S."/>
            <person name="Pasquali G."/>
            <person name="Byrne M."/>
            <person name="Rigault P."/>
            <person name="Tibbits J."/>
            <person name="Spokevicius A."/>
            <person name="Jones R."/>
            <person name="Steane D."/>
            <person name="Vaillancourt R."/>
            <person name="Potts B."/>
            <person name="Joubert F."/>
            <person name="Barry K."/>
            <person name="Pappas G."/>
            <person name="Strauss S."/>
            <person name="Jaiswal P."/>
            <person name="Grima-Pettenati J."/>
            <person name="Salse J."/>
            <person name="Van D."/>
            <person name="Rokhsar D."/>
            <person name="Schmutz J."/>
        </authorList>
    </citation>
    <scope>NUCLEOTIDE SEQUENCE</scope>
    <source>
        <tissue evidence="6">Leaf extractions</tissue>
    </source>
</reference>
<sequence length="104" mass="11620">MNLSLMLNSVGFYQILKLSMIPIVCVMKWILQSKYYSREVEMAVLVVVIGVVVCTIMDVKVNAKSFICACVAVFSTLMQQISICSLQKKYSIGSFELLSRTAPI</sequence>
<keyword evidence="8" id="KW-1185">Reference proteome</keyword>
<proteinExistence type="predicted"/>
<feature type="transmembrane region" description="Helical" evidence="5">
    <location>
        <begin position="43"/>
        <end position="59"/>
    </location>
</feature>